<comment type="caution">
    <text evidence="6">The sequence shown here is derived from an EMBL/GenBank/DDBJ whole genome shotgun (WGS) entry which is preliminary data.</text>
</comment>
<dbReference type="RefSeq" id="WP_068588140.1">
    <property type="nucleotide sequence ID" value="NZ_LRXL01000001.1"/>
</dbReference>
<comment type="similarity">
    <text evidence="2 5">Belongs to the DegT/DnrJ/EryC1 family.</text>
</comment>
<dbReference type="GO" id="GO:0030170">
    <property type="term" value="F:pyridoxal phosphate binding"/>
    <property type="evidence" value="ECO:0007669"/>
    <property type="project" value="TreeGrafter"/>
</dbReference>
<name>A0A167KEG8_9FLAO</name>
<dbReference type="InterPro" id="IPR015422">
    <property type="entry name" value="PyrdxlP-dep_Trfase_small"/>
</dbReference>
<dbReference type="SUPFAM" id="SSF53383">
    <property type="entry name" value="PLP-dependent transferases"/>
    <property type="match status" value="1"/>
</dbReference>
<evidence type="ECO:0000256" key="3">
    <source>
        <dbReference type="PIRSR" id="PIRSR000390-1"/>
    </source>
</evidence>
<dbReference type="AlphaFoldDB" id="A0A167KEG8"/>
<dbReference type="OrthoDB" id="9804264at2"/>
<organism evidence="6 7">
    <name type="scientific">Cochleicola gelatinilyticus</name>
    <dbReference type="NCBI Taxonomy" id="1763537"/>
    <lineage>
        <taxon>Bacteria</taxon>
        <taxon>Pseudomonadati</taxon>
        <taxon>Bacteroidota</taxon>
        <taxon>Flavobacteriia</taxon>
        <taxon>Flavobacteriales</taxon>
        <taxon>Flavobacteriaceae</taxon>
        <taxon>Cochleicola</taxon>
    </lineage>
</organism>
<evidence type="ECO:0000256" key="5">
    <source>
        <dbReference type="RuleBase" id="RU004508"/>
    </source>
</evidence>
<feature type="modified residue" description="N6-(pyridoxal phosphate)lysine" evidence="4">
    <location>
        <position position="190"/>
    </location>
</feature>
<protein>
    <submittedName>
        <fullName evidence="6">Aminotransferase</fullName>
    </submittedName>
</protein>
<proteinExistence type="inferred from homology"/>
<evidence type="ECO:0000256" key="1">
    <source>
        <dbReference type="ARBA" id="ARBA00022898"/>
    </source>
</evidence>
<dbReference type="InterPro" id="IPR015424">
    <property type="entry name" value="PyrdxlP-dep_Trfase"/>
</dbReference>
<feature type="active site" description="Proton acceptor" evidence="3">
    <location>
        <position position="190"/>
    </location>
</feature>
<dbReference type="Gene3D" id="3.90.1150.10">
    <property type="entry name" value="Aspartate Aminotransferase, domain 1"/>
    <property type="match status" value="1"/>
</dbReference>
<sequence>MIPFLDLKAINHRFEAQFQERFQQFLDSGYYILGNEVKAFEQAYAMYCGTKYCIGVGNGLDALRLILEGYKVLGKLNNGDEVLVASNTYIATLLAIRQAGLVPVLVEADLKDFNFNISQLISSITPRTKGIMPVHLYGELAPMNSIFKIAQKHNLLVIEDAAQSHGATQADGNRSGNLGDAAGHSFYPTKNLGALGDGGAVTTNDSELASVVRKLRNYGTSSKYVNELPGFNSRLDELQATFLNCKLPELDADNEKRRTIAKRYLSEVNNISIRLPKYKGKLNHVFHLFVVMVANREHFVEYLKENKIGTLIHYPIPPHQQEAFSAYKELKFPTTEKIHREIVSIPISPVMDDKAVTKVISVLNGYKTN</sequence>
<dbReference type="InterPro" id="IPR000653">
    <property type="entry name" value="DegT/StrS_aminotransferase"/>
</dbReference>
<dbReference type="GO" id="GO:0000271">
    <property type="term" value="P:polysaccharide biosynthetic process"/>
    <property type="evidence" value="ECO:0007669"/>
    <property type="project" value="TreeGrafter"/>
</dbReference>
<evidence type="ECO:0000313" key="7">
    <source>
        <dbReference type="Proteomes" id="UP000077013"/>
    </source>
</evidence>
<evidence type="ECO:0000256" key="2">
    <source>
        <dbReference type="ARBA" id="ARBA00037999"/>
    </source>
</evidence>
<dbReference type="STRING" id="1763537.ULVI_00260"/>
<dbReference type="PIRSF" id="PIRSF000390">
    <property type="entry name" value="PLP_StrS"/>
    <property type="match status" value="1"/>
</dbReference>
<keyword evidence="1 4" id="KW-0663">Pyridoxal phosphate</keyword>
<dbReference type="EMBL" id="LRXL01000001">
    <property type="protein sequence ID" value="OAB81807.1"/>
    <property type="molecule type" value="Genomic_DNA"/>
</dbReference>
<evidence type="ECO:0000256" key="4">
    <source>
        <dbReference type="PIRSR" id="PIRSR000390-2"/>
    </source>
</evidence>
<dbReference type="PANTHER" id="PTHR30244">
    <property type="entry name" value="TRANSAMINASE"/>
    <property type="match status" value="1"/>
</dbReference>
<keyword evidence="7" id="KW-1185">Reference proteome</keyword>
<keyword evidence="6" id="KW-0808">Transferase</keyword>
<accession>A0A167KEG8</accession>
<dbReference type="Proteomes" id="UP000077013">
    <property type="component" value="Unassembled WGS sequence"/>
</dbReference>
<gene>
    <name evidence="6" type="ORF">ULVI_00260</name>
</gene>
<dbReference type="InterPro" id="IPR015421">
    <property type="entry name" value="PyrdxlP-dep_Trfase_major"/>
</dbReference>
<dbReference type="PANTHER" id="PTHR30244:SF36">
    <property type="entry name" value="3-OXO-GLUCOSE-6-PHOSPHATE:GLUTAMATE AMINOTRANSFERASE"/>
    <property type="match status" value="1"/>
</dbReference>
<dbReference type="CDD" id="cd00616">
    <property type="entry name" value="AHBA_syn"/>
    <property type="match status" value="1"/>
</dbReference>
<reference evidence="6 7" key="1">
    <citation type="submission" date="2016-02" db="EMBL/GenBank/DDBJ databases">
        <title>Ulvibacter sp. LPB0005, isolated from Thais luteostoma.</title>
        <authorList>
            <person name="Shin S.-K."/>
            <person name="Yi H."/>
        </authorList>
    </citation>
    <scope>NUCLEOTIDE SEQUENCE [LARGE SCALE GENOMIC DNA]</scope>
    <source>
        <strain evidence="6 7">LPB0005</strain>
    </source>
</reference>
<dbReference type="GO" id="GO:0008483">
    <property type="term" value="F:transaminase activity"/>
    <property type="evidence" value="ECO:0007669"/>
    <property type="project" value="UniProtKB-KW"/>
</dbReference>
<evidence type="ECO:0000313" key="6">
    <source>
        <dbReference type="EMBL" id="OAB81807.1"/>
    </source>
</evidence>
<dbReference type="Gene3D" id="3.40.640.10">
    <property type="entry name" value="Type I PLP-dependent aspartate aminotransferase-like (Major domain)"/>
    <property type="match status" value="1"/>
</dbReference>
<keyword evidence="6" id="KW-0032">Aminotransferase</keyword>
<dbReference type="Pfam" id="PF01041">
    <property type="entry name" value="DegT_DnrJ_EryC1"/>
    <property type="match status" value="1"/>
</dbReference>